<dbReference type="RefSeq" id="WP_200622524.1">
    <property type="nucleotide sequence ID" value="NZ_CAJNAU010000156.1"/>
</dbReference>
<reference evidence="1 2" key="1">
    <citation type="submission" date="2021-02" db="EMBL/GenBank/DDBJ databases">
        <authorList>
            <person name="Vanwijnsberghe S."/>
        </authorList>
    </citation>
    <scope>NUCLEOTIDE SEQUENCE [LARGE SCALE GENOMIC DNA]</scope>
    <source>
        <strain evidence="1 2">R-69658</strain>
    </source>
</reference>
<dbReference type="SUPFAM" id="SSF52540">
    <property type="entry name" value="P-loop containing nucleoside triphosphate hydrolases"/>
    <property type="match status" value="1"/>
</dbReference>
<proteinExistence type="predicted"/>
<sequence length="200" mass="23005">MRDSEHGAEFRFLRNDTVGTADAETDDRFLSDCFVETGDLDALRDCEDPKRIIVGRTGSGKSALIRRLKEVEGNVIEIPPQNLSLSYIANSDIINFFETAGVSLDVFYQLLWRHVITVELLKYKFKIDNEVQKQSFLSNLFGGPKKDRSKEQAISYLREWGERFWDETEYRVKELTTKVETDLKASVGMGFNAPRHTEVR</sequence>
<dbReference type="Proteomes" id="UP000674425">
    <property type="component" value="Unassembled WGS sequence"/>
</dbReference>
<evidence type="ECO:0000313" key="1">
    <source>
        <dbReference type="EMBL" id="CAE6859773.1"/>
    </source>
</evidence>
<gene>
    <name evidence="1" type="ORF">R69658_07559</name>
</gene>
<dbReference type="EMBL" id="CAJNAU010000156">
    <property type="protein sequence ID" value="CAE6859773.1"/>
    <property type="molecule type" value="Genomic_DNA"/>
</dbReference>
<accession>A0ABM8T5T0</accession>
<keyword evidence="2" id="KW-1185">Reference proteome</keyword>
<evidence type="ECO:0000313" key="2">
    <source>
        <dbReference type="Proteomes" id="UP000674425"/>
    </source>
</evidence>
<organism evidence="1 2">
    <name type="scientific">Paraburkholderia aspalathi</name>
    <dbReference type="NCBI Taxonomy" id="1324617"/>
    <lineage>
        <taxon>Bacteria</taxon>
        <taxon>Pseudomonadati</taxon>
        <taxon>Pseudomonadota</taxon>
        <taxon>Betaproteobacteria</taxon>
        <taxon>Burkholderiales</taxon>
        <taxon>Burkholderiaceae</taxon>
        <taxon>Paraburkholderia</taxon>
    </lineage>
</organism>
<comment type="caution">
    <text evidence="1">The sequence shown here is derived from an EMBL/GenBank/DDBJ whole genome shotgun (WGS) entry which is preliminary data.</text>
</comment>
<name>A0ABM8T5T0_9BURK</name>
<dbReference type="InterPro" id="IPR027417">
    <property type="entry name" value="P-loop_NTPase"/>
</dbReference>
<protein>
    <submittedName>
        <fullName evidence="1">Uncharacterized protein</fullName>
    </submittedName>
</protein>